<reference evidence="2 3" key="1">
    <citation type="submission" date="2019-05" db="EMBL/GenBank/DDBJ databases">
        <title>Mikania micrantha, genome provides insights into the molecular mechanism of rapid growth.</title>
        <authorList>
            <person name="Liu B."/>
        </authorList>
    </citation>
    <scope>NUCLEOTIDE SEQUENCE [LARGE SCALE GENOMIC DNA]</scope>
    <source>
        <strain evidence="2">NLD-2019</strain>
        <tissue evidence="2">Leaf</tissue>
    </source>
</reference>
<evidence type="ECO:0000313" key="3">
    <source>
        <dbReference type="Proteomes" id="UP000326396"/>
    </source>
</evidence>
<sequence>MFESDASSRKCDDNLNKNDIEKDRLNDVNEKLFDEFVVEKQKENFDIYLQEYCDDSTQQIQNKEHFNEQDKKYPPKLSNGCEIDLLDLYMYDEETGYLDLMTWRYNIAKEDESKVGEPSFSYLVDDDVGKESKVNEDETIIDVVQEENETVTDAVQNEHVNEEFEDVDLCLEDYDKLEDILFLDEVTATDI</sequence>
<dbReference type="AlphaFoldDB" id="A0A5N6NKL9"/>
<dbReference type="Proteomes" id="UP000326396">
    <property type="component" value="Linkage Group LG18"/>
</dbReference>
<gene>
    <name evidence="2" type="ORF">E3N88_18517</name>
</gene>
<protein>
    <submittedName>
        <fullName evidence="2">Uncharacterized protein</fullName>
    </submittedName>
</protein>
<keyword evidence="3" id="KW-1185">Reference proteome</keyword>
<name>A0A5N6NKL9_9ASTR</name>
<proteinExistence type="predicted"/>
<dbReference type="OrthoDB" id="338531at2759"/>
<organism evidence="2 3">
    <name type="scientific">Mikania micrantha</name>
    <name type="common">bitter vine</name>
    <dbReference type="NCBI Taxonomy" id="192012"/>
    <lineage>
        <taxon>Eukaryota</taxon>
        <taxon>Viridiplantae</taxon>
        <taxon>Streptophyta</taxon>
        <taxon>Embryophyta</taxon>
        <taxon>Tracheophyta</taxon>
        <taxon>Spermatophyta</taxon>
        <taxon>Magnoliopsida</taxon>
        <taxon>eudicotyledons</taxon>
        <taxon>Gunneridae</taxon>
        <taxon>Pentapetalae</taxon>
        <taxon>asterids</taxon>
        <taxon>campanulids</taxon>
        <taxon>Asterales</taxon>
        <taxon>Asteraceae</taxon>
        <taxon>Asteroideae</taxon>
        <taxon>Heliantheae alliance</taxon>
        <taxon>Eupatorieae</taxon>
        <taxon>Mikania</taxon>
    </lineage>
</organism>
<evidence type="ECO:0000313" key="2">
    <source>
        <dbReference type="EMBL" id="KAD4981846.1"/>
    </source>
</evidence>
<comment type="caution">
    <text evidence="2">The sequence shown here is derived from an EMBL/GenBank/DDBJ whole genome shotgun (WGS) entry which is preliminary data.</text>
</comment>
<evidence type="ECO:0000256" key="1">
    <source>
        <dbReference type="SAM" id="MobiDB-lite"/>
    </source>
</evidence>
<feature type="region of interest" description="Disordered" evidence="1">
    <location>
        <begin position="1"/>
        <end position="20"/>
    </location>
</feature>
<dbReference type="EMBL" id="SZYD01000010">
    <property type="protein sequence ID" value="KAD4981846.1"/>
    <property type="molecule type" value="Genomic_DNA"/>
</dbReference>
<accession>A0A5N6NKL9</accession>